<keyword evidence="3 5" id="KW-1133">Transmembrane helix</keyword>
<sequence length="460" mass="48572">MSDTERTPLVADRSDEVVYSRFSPARKGVIVALVSCASLLPMFASGSFIPSIQQIAVDLDTTGQVVGYAVGLSMCGAALSSFFFATYSSFYGRRPMFLAGLPLLCIGSIGVATANSVPQLMAFRFLQALGTSGGGAVGAGVISDIYKSTERGTALGIFASAALMGNVLAPMIGGWGAKYASWRMVQLGLFFVGVVIFFCVFFLMPETSHPGTRGVDKSVVCRRRIPVNVVWLNPFACLQLLRSPNVLAVTISGGLALLADYAIIVPIAYTLGARYDITNEAVIGALFIPKGLGNMIGAPLAGRLSDRILVHRRANGRRVPEDRLLACMPGGLFLVPLSMLFCGLTIQFIGGMTGLVLALVFFFTNGLGVVAMQGPANAYLVDILRNRSAEVTAATIGARALLLSLPVSGLVPAVIHFGVLPTYAGVAMLSWAGYGLISLTLRHGEQMRASADVGFEVDYD</sequence>
<dbReference type="GeneID" id="59341151"/>
<comment type="caution">
    <text evidence="7">The sequence shown here is derived from an EMBL/GenBank/DDBJ whole genome shotgun (WGS) entry which is preliminary data.</text>
</comment>
<dbReference type="InterPro" id="IPR020846">
    <property type="entry name" value="MFS_dom"/>
</dbReference>
<feature type="transmembrane region" description="Helical" evidence="5">
    <location>
        <begin position="323"/>
        <end position="349"/>
    </location>
</feature>
<feature type="transmembrane region" description="Helical" evidence="5">
    <location>
        <begin position="355"/>
        <end position="380"/>
    </location>
</feature>
<dbReference type="AlphaFoldDB" id="A0A8H6TGW2"/>
<feature type="transmembrane region" description="Helical" evidence="5">
    <location>
        <begin position="29"/>
        <end position="53"/>
    </location>
</feature>
<evidence type="ECO:0000256" key="4">
    <source>
        <dbReference type="ARBA" id="ARBA00023136"/>
    </source>
</evidence>
<feature type="transmembrane region" description="Helical" evidence="5">
    <location>
        <begin position="281"/>
        <end position="302"/>
    </location>
</feature>
<evidence type="ECO:0000313" key="8">
    <source>
        <dbReference type="Proteomes" id="UP000636479"/>
    </source>
</evidence>
<protein>
    <recommendedName>
        <fullName evidence="6">Major facilitator superfamily (MFS) profile domain-containing protein</fullName>
    </recommendedName>
</protein>
<gene>
    <name evidence="7" type="ORF">MIND_00171500</name>
</gene>
<evidence type="ECO:0000259" key="6">
    <source>
        <dbReference type="PROSITE" id="PS50850"/>
    </source>
</evidence>
<reference evidence="7" key="1">
    <citation type="submission" date="2020-05" db="EMBL/GenBank/DDBJ databases">
        <title>Mycena genomes resolve the evolution of fungal bioluminescence.</title>
        <authorList>
            <person name="Tsai I.J."/>
        </authorList>
    </citation>
    <scope>NUCLEOTIDE SEQUENCE</scope>
    <source>
        <strain evidence="7">171206Taipei</strain>
    </source>
</reference>
<feature type="transmembrane region" description="Helical" evidence="5">
    <location>
        <begin position="400"/>
        <end position="417"/>
    </location>
</feature>
<feature type="transmembrane region" description="Helical" evidence="5">
    <location>
        <begin position="97"/>
        <end position="115"/>
    </location>
</feature>
<proteinExistence type="predicted"/>
<dbReference type="EMBL" id="JACAZF010000001">
    <property type="protein sequence ID" value="KAF7316522.1"/>
    <property type="molecule type" value="Genomic_DNA"/>
</dbReference>
<dbReference type="Proteomes" id="UP000636479">
    <property type="component" value="Unassembled WGS sequence"/>
</dbReference>
<dbReference type="Pfam" id="PF07690">
    <property type="entry name" value="MFS_1"/>
    <property type="match status" value="1"/>
</dbReference>
<keyword evidence="4 5" id="KW-0472">Membrane</keyword>
<feature type="transmembrane region" description="Helical" evidence="5">
    <location>
        <begin position="121"/>
        <end position="142"/>
    </location>
</feature>
<feature type="transmembrane region" description="Helical" evidence="5">
    <location>
        <begin position="184"/>
        <end position="204"/>
    </location>
</feature>
<evidence type="ECO:0000256" key="2">
    <source>
        <dbReference type="ARBA" id="ARBA00022692"/>
    </source>
</evidence>
<evidence type="ECO:0000256" key="3">
    <source>
        <dbReference type="ARBA" id="ARBA00022989"/>
    </source>
</evidence>
<dbReference type="PANTHER" id="PTHR23502:SF64">
    <property type="entry name" value="TRANSPORTER, PUTATIVE (AFU_ORTHOLOGUE AFUA_3G11760)-RELATED"/>
    <property type="match status" value="1"/>
</dbReference>
<keyword evidence="8" id="KW-1185">Reference proteome</keyword>
<feature type="transmembrane region" description="Helical" evidence="5">
    <location>
        <begin position="154"/>
        <end position="172"/>
    </location>
</feature>
<evidence type="ECO:0000256" key="1">
    <source>
        <dbReference type="ARBA" id="ARBA00004141"/>
    </source>
</evidence>
<dbReference type="PROSITE" id="PS50850">
    <property type="entry name" value="MFS"/>
    <property type="match status" value="1"/>
</dbReference>
<name>A0A8H6TGW2_9AGAR</name>
<dbReference type="InterPro" id="IPR036259">
    <property type="entry name" value="MFS_trans_sf"/>
</dbReference>
<accession>A0A8H6TGW2</accession>
<feature type="transmembrane region" description="Helical" evidence="5">
    <location>
        <begin position="423"/>
        <end position="441"/>
    </location>
</feature>
<dbReference type="SUPFAM" id="SSF103473">
    <property type="entry name" value="MFS general substrate transporter"/>
    <property type="match status" value="1"/>
</dbReference>
<comment type="subcellular location">
    <subcellularLocation>
        <location evidence="1">Membrane</location>
        <topology evidence="1">Multi-pass membrane protein</topology>
    </subcellularLocation>
</comment>
<dbReference type="Gene3D" id="1.20.1720.10">
    <property type="entry name" value="Multidrug resistance protein D"/>
    <property type="match status" value="1"/>
</dbReference>
<dbReference type="RefSeq" id="XP_037226545.1">
    <property type="nucleotide sequence ID" value="XM_037358635.1"/>
</dbReference>
<feature type="transmembrane region" description="Helical" evidence="5">
    <location>
        <begin position="246"/>
        <end position="269"/>
    </location>
</feature>
<dbReference type="OrthoDB" id="3066029at2759"/>
<feature type="domain" description="Major facilitator superfamily (MFS) profile" evidence="6">
    <location>
        <begin position="30"/>
        <end position="442"/>
    </location>
</feature>
<dbReference type="InterPro" id="IPR011701">
    <property type="entry name" value="MFS"/>
</dbReference>
<keyword evidence="2 5" id="KW-0812">Transmembrane</keyword>
<dbReference type="GO" id="GO:0022857">
    <property type="term" value="F:transmembrane transporter activity"/>
    <property type="evidence" value="ECO:0007669"/>
    <property type="project" value="InterPro"/>
</dbReference>
<feature type="transmembrane region" description="Helical" evidence="5">
    <location>
        <begin position="65"/>
        <end position="85"/>
    </location>
</feature>
<dbReference type="PANTHER" id="PTHR23502">
    <property type="entry name" value="MAJOR FACILITATOR SUPERFAMILY"/>
    <property type="match status" value="1"/>
</dbReference>
<dbReference type="GO" id="GO:0005886">
    <property type="term" value="C:plasma membrane"/>
    <property type="evidence" value="ECO:0007669"/>
    <property type="project" value="TreeGrafter"/>
</dbReference>
<evidence type="ECO:0000256" key="5">
    <source>
        <dbReference type="SAM" id="Phobius"/>
    </source>
</evidence>
<evidence type="ECO:0000313" key="7">
    <source>
        <dbReference type="EMBL" id="KAF7316522.1"/>
    </source>
</evidence>
<organism evidence="7 8">
    <name type="scientific">Mycena indigotica</name>
    <dbReference type="NCBI Taxonomy" id="2126181"/>
    <lineage>
        <taxon>Eukaryota</taxon>
        <taxon>Fungi</taxon>
        <taxon>Dikarya</taxon>
        <taxon>Basidiomycota</taxon>
        <taxon>Agaricomycotina</taxon>
        <taxon>Agaricomycetes</taxon>
        <taxon>Agaricomycetidae</taxon>
        <taxon>Agaricales</taxon>
        <taxon>Marasmiineae</taxon>
        <taxon>Mycenaceae</taxon>
        <taxon>Mycena</taxon>
    </lineage>
</organism>